<evidence type="ECO:0000313" key="4">
    <source>
        <dbReference type="Proteomes" id="UP000199013"/>
    </source>
</evidence>
<evidence type="ECO:0000313" key="3">
    <source>
        <dbReference type="EMBL" id="SBW28862.1"/>
    </source>
</evidence>
<name>A0A1C3PG92_9ACTN</name>
<sequence length="424" mass="46247">MTNWHVRSYDTTDHTATVRLLEEVRSDAEGPSFDLTDTVLALREDTPAVVAVTPDQFVGVAVAKYERGHAQVLALAIAPAWRYRGIGSALLQALENQLLHAGHRRITTLLAPGQFGELAFRNRGFSKTGLTLYEKYEPLRPADVTTVERWGGTLLTAAEWHGLAGMADGKRLVEQRLLLPIKENELAETYGVVTPTAMLLFGPPGTGKTSFARAVAARLEWPFVELLPSRLVAAGGGNLAAELRTAITELMQVERVVVFIDEVDEIAQSRDAVGPESQSVVNELLKAIPQFRSAPGRLLICATNSIAALDPAFIRPGRFDLVLPVGPPDAPGRRLLLDRFLERIDNKQVDIEPVVAATELFTPADLAATVQRAVAAAFHRAVDRGERLPVTTDDLLAAARSSRPTISSEELERFRADAKIFTRS</sequence>
<dbReference type="PANTHER" id="PTHR23077">
    <property type="entry name" value="AAA-FAMILY ATPASE"/>
    <property type="match status" value="1"/>
</dbReference>
<keyword evidence="1" id="KW-0067">ATP-binding</keyword>
<dbReference type="Gene3D" id="1.10.8.60">
    <property type="match status" value="1"/>
</dbReference>
<gene>
    <name evidence="3" type="ORF">FDG2_6101</name>
</gene>
<dbReference type="SUPFAM" id="SSF55729">
    <property type="entry name" value="Acyl-CoA N-acyltransferases (Nat)"/>
    <property type="match status" value="1"/>
</dbReference>
<dbReference type="Gene3D" id="3.40.50.300">
    <property type="entry name" value="P-loop containing nucleotide triphosphate hydrolases"/>
    <property type="match status" value="1"/>
</dbReference>
<dbReference type="InterPro" id="IPR003960">
    <property type="entry name" value="ATPase_AAA_CS"/>
</dbReference>
<dbReference type="SUPFAM" id="SSF52540">
    <property type="entry name" value="P-loop containing nucleoside triphosphate hydrolases"/>
    <property type="match status" value="1"/>
</dbReference>
<accession>A0A1C3PG92</accession>
<dbReference type="PROSITE" id="PS51186">
    <property type="entry name" value="GNAT"/>
    <property type="match status" value="1"/>
</dbReference>
<dbReference type="Pfam" id="PF00583">
    <property type="entry name" value="Acetyltransf_1"/>
    <property type="match status" value="1"/>
</dbReference>
<organism evidence="3 4">
    <name type="scientific">Candidatus Protofrankia californiensis</name>
    <dbReference type="NCBI Taxonomy" id="1839754"/>
    <lineage>
        <taxon>Bacteria</taxon>
        <taxon>Bacillati</taxon>
        <taxon>Actinomycetota</taxon>
        <taxon>Actinomycetes</taxon>
        <taxon>Frankiales</taxon>
        <taxon>Frankiaceae</taxon>
        <taxon>Protofrankia</taxon>
    </lineage>
</organism>
<protein>
    <submittedName>
        <fullName evidence="3">AAA ATPase</fullName>
    </submittedName>
</protein>
<dbReference type="GO" id="GO:0016887">
    <property type="term" value="F:ATP hydrolysis activity"/>
    <property type="evidence" value="ECO:0007669"/>
    <property type="project" value="InterPro"/>
</dbReference>
<dbReference type="Gene3D" id="3.40.630.30">
    <property type="match status" value="1"/>
</dbReference>
<dbReference type="EMBL" id="FLUV01002511">
    <property type="protein sequence ID" value="SBW28862.1"/>
    <property type="molecule type" value="Genomic_DNA"/>
</dbReference>
<dbReference type="InterPro" id="IPR003593">
    <property type="entry name" value="AAA+_ATPase"/>
</dbReference>
<comment type="similarity">
    <text evidence="1">Belongs to the AAA ATPase family.</text>
</comment>
<evidence type="ECO:0000259" key="2">
    <source>
        <dbReference type="PROSITE" id="PS51186"/>
    </source>
</evidence>
<dbReference type="InterPro" id="IPR000182">
    <property type="entry name" value="GNAT_dom"/>
</dbReference>
<dbReference type="PANTHER" id="PTHR23077:SF199">
    <property type="entry name" value="AAA FAMILY ATPASE"/>
    <property type="match status" value="1"/>
</dbReference>
<dbReference type="InterPro" id="IPR016181">
    <property type="entry name" value="Acyl_CoA_acyltransferase"/>
</dbReference>
<keyword evidence="4" id="KW-1185">Reference proteome</keyword>
<dbReference type="GO" id="GO:0016747">
    <property type="term" value="F:acyltransferase activity, transferring groups other than amino-acyl groups"/>
    <property type="evidence" value="ECO:0007669"/>
    <property type="project" value="InterPro"/>
</dbReference>
<proteinExistence type="inferred from homology"/>
<feature type="domain" description="N-acetyltransferase" evidence="2">
    <location>
        <begin position="4"/>
        <end position="143"/>
    </location>
</feature>
<dbReference type="PROSITE" id="PS00674">
    <property type="entry name" value="AAA"/>
    <property type="match status" value="1"/>
</dbReference>
<dbReference type="AlphaFoldDB" id="A0A1C3PG92"/>
<dbReference type="InterPro" id="IPR050168">
    <property type="entry name" value="AAA_ATPase_domain"/>
</dbReference>
<dbReference type="SMART" id="SM00382">
    <property type="entry name" value="AAA"/>
    <property type="match status" value="1"/>
</dbReference>
<reference evidence="4" key="1">
    <citation type="submission" date="2016-02" db="EMBL/GenBank/DDBJ databases">
        <authorList>
            <person name="Wibberg D."/>
        </authorList>
    </citation>
    <scope>NUCLEOTIDE SEQUENCE [LARGE SCALE GENOMIC DNA]</scope>
</reference>
<dbReference type="InterPro" id="IPR003959">
    <property type="entry name" value="ATPase_AAA_core"/>
</dbReference>
<dbReference type="Proteomes" id="UP000199013">
    <property type="component" value="Unassembled WGS sequence"/>
</dbReference>
<dbReference type="GO" id="GO:0005524">
    <property type="term" value="F:ATP binding"/>
    <property type="evidence" value="ECO:0007669"/>
    <property type="project" value="UniProtKB-KW"/>
</dbReference>
<dbReference type="Pfam" id="PF00004">
    <property type="entry name" value="AAA"/>
    <property type="match status" value="1"/>
</dbReference>
<evidence type="ECO:0000256" key="1">
    <source>
        <dbReference type="RuleBase" id="RU003651"/>
    </source>
</evidence>
<dbReference type="CDD" id="cd04301">
    <property type="entry name" value="NAT_SF"/>
    <property type="match status" value="1"/>
</dbReference>
<keyword evidence="1" id="KW-0547">Nucleotide-binding</keyword>
<dbReference type="CDD" id="cd19481">
    <property type="entry name" value="RecA-like_protease"/>
    <property type="match status" value="1"/>
</dbReference>
<dbReference type="InterPro" id="IPR027417">
    <property type="entry name" value="P-loop_NTPase"/>
</dbReference>